<evidence type="ECO:0000313" key="3">
    <source>
        <dbReference type="Proteomes" id="UP000799437"/>
    </source>
</evidence>
<dbReference type="AlphaFoldDB" id="A0A6A6W1F6"/>
<dbReference type="GeneID" id="54491011"/>
<dbReference type="RefSeq" id="XP_033599193.1">
    <property type="nucleotide sequence ID" value="XM_033749957.1"/>
</dbReference>
<accession>A0A6A6W1F6</accession>
<protein>
    <submittedName>
        <fullName evidence="2">Uncharacterized protein</fullName>
    </submittedName>
</protein>
<keyword evidence="3" id="KW-1185">Reference proteome</keyword>
<gene>
    <name evidence="2" type="ORF">EJ05DRAFT_75829</name>
</gene>
<organism evidence="2 3">
    <name type="scientific">Pseudovirgaria hyperparasitica</name>
    <dbReference type="NCBI Taxonomy" id="470096"/>
    <lineage>
        <taxon>Eukaryota</taxon>
        <taxon>Fungi</taxon>
        <taxon>Dikarya</taxon>
        <taxon>Ascomycota</taxon>
        <taxon>Pezizomycotina</taxon>
        <taxon>Dothideomycetes</taxon>
        <taxon>Dothideomycetes incertae sedis</taxon>
        <taxon>Acrospermales</taxon>
        <taxon>Acrospermaceae</taxon>
        <taxon>Pseudovirgaria</taxon>
    </lineage>
</organism>
<feature type="compositionally biased region" description="Polar residues" evidence="1">
    <location>
        <begin position="53"/>
        <end position="68"/>
    </location>
</feature>
<proteinExistence type="predicted"/>
<reference evidence="2" key="1">
    <citation type="journal article" date="2020" name="Stud. Mycol.">
        <title>101 Dothideomycetes genomes: a test case for predicting lifestyles and emergence of pathogens.</title>
        <authorList>
            <person name="Haridas S."/>
            <person name="Albert R."/>
            <person name="Binder M."/>
            <person name="Bloem J."/>
            <person name="Labutti K."/>
            <person name="Salamov A."/>
            <person name="Andreopoulos B."/>
            <person name="Baker S."/>
            <person name="Barry K."/>
            <person name="Bills G."/>
            <person name="Bluhm B."/>
            <person name="Cannon C."/>
            <person name="Castanera R."/>
            <person name="Culley D."/>
            <person name="Daum C."/>
            <person name="Ezra D."/>
            <person name="Gonzalez J."/>
            <person name="Henrissat B."/>
            <person name="Kuo A."/>
            <person name="Liang C."/>
            <person name="Lipzen A."/>
            <person name="Lutzoni F."/>
            <person name="Magnuson J."/>
            <person name="Mondo S."/>
            <person name="Nolan M."/>
            <person name="Ohm R."/>
            <person name="Pangilinan J."/>
            <person name="Park H.-J."/>
            <person name="Ramirez L."/>
            <person name="Alfaro M."/>
            <person name="Sun H."/>
            <person name="Tritt A."/>
            <person name="Yoshinaga Y."/>
            <person name="Zwiers L.-H."/>
            <person name="Turgeon B."/>
            <person name="Goodwin S."/>
            <person name="Spatafora J."/>
            <person name="Crous P."/>
            <person name="Grigoriev I."/>
        </authorList>
    </citation>
    <scope>NUCLEOTIDE SEQUENCE</scope>
    <source>
        <strain evidence="2">CBS 121739</strain>
    </source>
</reference>
<evidence type="ECO:0000313" key="2">
    <source>
        <dbReference type="EMBL" id="KAF2756742.1"/>
    </source>
</evidence>
<feature type="compositionally biased region" description="Pro residues" evidence="1">
    <location>
        <begin position="37"/>
        <end position="48"/>
    </location>
</feature>
<evidence type="ECO:0000256" key="1">
    <source>
        <dbReference type="SAM" id="MobiDB-lite"/>
    </source>
</evidence>
<feature type="region of interest" description="Disordered" evidence="1">
    <location>
        <begin position="37"/>
        <end position="68"/>
    </location>
</feature>
<name>A0A6A6W1F6_9PEZI</name>
<sequence length="132" mass="14589">MDSSTMNGMGWTDDGSIKWARQPWRFCIYRSLVAYPQPPPTKQPPSPTHPQSLSSSTTQDCVTPPSHTNPLYHTSCRIPNHNAPPLFHSPTSPFSLSLSLASPVGRNHNIHVTRFLVCGIYTCGTCRWGPSV</sequence>
<dbReference type="Proteomes" id="UP000799437">
    <property type="component" value="Unassembled WGS sequence"/>
</dbReference>
<dbReference type="EMBL" id="ML996575">
    <property type="protein sequence ID" value="KAF2756742.1"/>
    <property type="molecule type" value="Genomic_DNA"/>
</dbReference>